<reference evidence="3" key="1">
    <citation type="submission" date="2018-05" db="EMBL/GenBank/DDBJ databases">
        <authorList>
            <person name="Li X."/>
        </authorList>
    </citation>
    <scope>NUCLEOTIDE SEQUENCE [LARGE SCALE GENOMIC DNA]</scope>
    <source>
        <strain evidence="3">YIM 73061</strain>
    </source>
</reference>
<keyword evidence="3" id="KW-1185">Reference proteome</keyword>
<keyword evidence="1" id="KW-0732">Signal</keyword>
<dbReference type="RefSeq" id="WP_111513457.1">
    <property type="nucleotide sequence ID" value="NZ_QFYR01000001.1"/>
</dbReference>
<dbReference type="InterPro" id="IPR045500">
    <property type="entry name" value="DUF6491"/>
</dbReference>
<evidence type="ECO:0000256" key="1">
    <source>
        <dbReference type="SAM" id="SignalP"/>
    </source>
</evidence>
<dbReference type="EMBL" id="QFYR01000001">
    <property type="protein sequence ID" value="RAK57005.1"/>
    <property type="molecule type" value="Genomic_DNA"/>
</dbReference>
<gene>
    <name evidence="2" type="ORF">DJ018_03300</name>
</gene>
<accession>A0A328ARS0</accession>
<feature type="signal peptide" evidence="1">
    <location>
        <begin position="1"/>
        <end position="25"/>
    </location>
</feature>
<dbReference type="InterPro" id="IPR006311">
    <property type="entry name" value="TAT_signal"/>
</dbReference>
<dbReference type="Pfam" id="PF20101">
    <property type="entry name" value="DUF6491"/>
    <property type="match status" value="1"/>
</dbReference>
<feature type="chain" id="PRO_5016456196" evidence="1">
    <location>
        <begin position="26"/>
        <end position="137"/>
    </location>
</feature>
<comment type="caution">
    <text evidence="2">The sequence shown here is derived from an EMBL/GenBank/DDBJ whole genome shotgun (WGS) entry which is preliminary data.</text>
</comment>
<organism evidence="2 3">
    <name type="scientific">Phenylobacterium deserti</name>
    <dbReference type="NCBI Taxonomy" id="1914756"/>
    <lineage>
        <taxon>Bacteria</taxon>
        <taxon>Pseudomonadati</taxon>
        <taxon>Pseudomonadota</taxon>
        <taxon>Alphaproteobacteria</taxon>
        <taxon>Caulobacterales</taxon>
        <taxon>Caulobacteraceae</taxon>
        <taxon>Phenylobacterium</taxon>
    </lineage>
</organism>
<dbReference type="PROSITE" id="PS51318">
    <property type="entry name" value="TAT"/>
    <property type="match status" value="1"/>
</dbReference>
<name>A0A328ARS0_9CAUL</name>
<evidence type="ECO:0000313" key="3">
    <source>
        <dbReference type="Proteomes" id="UP000249725"/>
    </source>
</evidence>
<evidence type="ECO:0000313" key="2">
    <source>
        <dbReference type="EMBL" id="RAK57005.1"/>
    </source>
</evidence>
<dbReference type="Proteomes" id="UP000249725">
    <property type="component" value="Unassembled WGS sequence"/>
</dbReference>
<dbReference type="AlphaFoldDB" id="A0A328ARS0"/>
<protein>
    <submittedName>
        <fullName evidence="2">Uncharacterized protein</fullName>
    </submittedName>
</protein>
<sequence>MTRLSRTPFILAAALAAIAGSAAVAAPQSTPADVAAKPARTCFFASNIDGYGSNRKGTVDVRVGVRDVYRLQVSPGCSDISFPLSQIALVSKGGGSICDARDVEFVVRAGAVPQRCIATSMRKLTPAEIKDPRNAAP</sequence>
<proteinExistence type="predicted"/>